<comment type="caution">
    <text evidence="1">The sequence shown here is derived from an EMBL/GenBank/DDBJ whole genome shotgun (WGS) entry which is preliminary data.</text>
</comment>
<keyword evidence="2" id="KW-1185">Reference proteome</keyword>
<dbReference type="EMBL" id="JACXVP010000006">
    <property type="protein sequence ID" value="KAG5602924.1"/>
    <property type="molecule type" value="Genomic_DNA"/>
</dbReference>
<protein>
    <submittedName>
        <fullName evidence="1">Uncharacterized protein</fullName>
    </submittedName>
</protein>
<name>A0A9J5YV55_SOLCO</name>
<evidence type="ECO:0000313" key="2">
    <source>
        <dbReference type="Proteomes" id="UP000824120"/>
    </source>
</evidence>
<gene>
    <name evidence="1" type="ORF">H5410_034294</name>
</gene>
<sequence>MEMITRLTQLKAVVVGIVMTMLARHIGQLVCDLSQVSMQGAFTTSSFELTLIPKVLRSPD</sequence>
<proteinExistence type="predicted"/>
<evidence type="ECO:0000313" key="1">
    <source>
        <dbReference type="EMBL" id="KAG5602924.1"/>
    </source>
</evidence>
<accession>A0A9J5YV55</accession>
<dbReference type="AlphaFoldDB" id="A0A9J5YV55"/>
<organism evidence="1 2">
    <name type="scientific">Solanum commersonii</name>
    <name type="common">Commerson's wild potato</name>
    <name type="synonym">Commerson's nightshade</name>
    <dbReference type="NCBI Taxonomy" id="4109"/>
    <lineage>
        <taxon>Eukaryota</taxon>
        <taxon>Viridiplantae</taxon>
        <taxon>Streptophyta</taxon>
        <taxon>Embryophyta</taxon>
        <taxon>Tracheophyta</taxon>
        <taxon>Spermatophyta</taxon>
        <taxon>Magnoliopsida</taxon>
        <taxon>eudicotyledons</taxon>
        <taxon>Gunneridae</taxon>
        <taxon>Pentapetalae</taxon>
        <taxon>asterids</taxon>
        <taxon>lamiids</taxon>
        <taxon>Solanales</taxon>
        <taxon>Solanaceae</taxon>
        <taxon>Solanoideae</taxon>
        <taxon>Solaneae</taxon>
        <taxon>Solanum</taxon>
    </lineage>
</organism>
<reference evidence="1 2" key="1">
    <citation type="submission" date="2020-09" db="EMBL/GenBank/DDBJ databases">
        <title>De no assembly of potato wild relative species, Solanum commersonii.</title>
        <authorList>
            <person name="Cho K."/>
        </authorList>
    </citation>
    <scope>NUCLEOTIDE SEQUENCE [LARGE SCALE GENOMIC DNA]</scope>
    <source>
        <strain evidence="1">LZ3.2</strain>
        <tissue evidence="1">Leaf</tissue>
    </source>
</reference>
<dbReference type="Proteomes" id="UP000824120">
    <property type="component" value="Chromosome 6"/>
</dbReference>